<comment type="caution">
    <text evidence="1">The sequence shown here is derived from an EMBL/GenBank/DDBJ whole genome shotgun (WGS) entry which is preliminary data.</text>
</comment>
<proteinExistence type="predicted"/>
<protein>
    <submittedName>
        <fullName evidence="1">Uncharacterized protein</fullName>
    </submittedName>
</protein>
<dbReference type="Proteomes" id="UP000011980">
    <property type="component" value="Unassembled WGS sequence"/>
</dbReference>
<gene>
    <name evidence="1" type="ORF">LEP1GSC008_1091</name>
</gene>
<name>M6EZC2_9LEPT</name>
<evidence type="ECO:0000313" key="1">
    <source>
        <dbReference type="EMBL" id="EMK21848.1"/>
    </source>
</evidence>
<sequence>MNQPGESKINSNFEIVKLIDKAFIFLISKFGILKRKFTEGSFRVNLKNIIL</sequence>
<organism evidence="1 2">
    <name type="scientific">Leptospira kirschneri serovar Bulgarica str. Nikolaevo</name>
    <dbReference type="NCBI Taxonomy" id="1240687"/>
    <lineage>
        <taxon>Bacteria</taxon>
        <taxon>Pseudomonadati</taxon>
        <taxon>Spirochaetota</taxon>
        <taxon>Spirochaetia</taxon>
        <taxon>Leptospirales</taxon>
        <taxon>Leptospiraceae</taxon>
        <taxon>Leptospira</taxon>
    </lineage>
</organism>
<reference evidence="1 2" key="1">
    <citation type="submission" date="2013-01" db="EMBL/GenBank/DDBJ databases">
        <authorList>
            <person name="Harkins D.M."/>
            <person name="Durkin A.S."/>
            <person name="Brinkac L.M."/>
            <person name="Haft D.H."/>
            <person name="Selengut J.D."/>
            <person name="Sanka R."/>
            <person name="DePew J."/>
            <person name="Purushe J."/>
            <person name="Galloway R.L."/>
            <person name="Vinetz J.M."/>
            <person name="Sutton G.G."/>
            <person name="Nierman W.C."/>
            <person name="Fouts D.E."/>
        </authorList>
    </citation>
    <scope>NUCLEOTIDE SEQUENCE [LARGE SCALE GENOMIC DNA]</scope>
    <source>
        <strain evidence="1 2">Nikolaevo</strain>
    </source>
</reference>
<evidence type="ECO:0000313" key="2">
    <source>
        <dbReference type="Proteomes" id="UP000011980"/>
    </source>
</evidence>
<dbReference type="EMBL" id="ANCE01000181">
    <property type="protein sequence ID" value="EMK21848.1"/>
    <property type="molecule type" value="Genomic_DNA"/>
</dbReference>
<accession>M6EZC2</accession>
<dbReference type="AlphaFoldDB" id="M6EZC2"/>